<dbReference type="Proteomes" id="UP001206692">
    <property type="component" value="Unassembled WGS sequence"/>
</dbReference>
<dbReference type="EMBL" id="JANGEW010000021">
    <property type="protein sequence ID" value="MCQ5343391.1"/>
    <property type="molecule type" value="Genomic_DNA"/>
</dbReference>
<feature type="region of interest" description="Disordered" evidence="1">
    <location>
        <begin position="389"/>
        <end position="411"/>
    </location>
</feature>
<accession>A0ABT1SU27</accession>
<proteinExistence type="predicted"/>
<feature type="transmembrane region" description="Helical" evidence="2">
    <location>
        <begin position="112"/>
        <end position="133"/>
    </location>
</feature>
<keyword evidence="2" id="KW-0812">Transmembrane</keyword>
<evidence type="ECO:0000313" key="4">
    <source>
        <dbReference type="Proteomes" id="UP001206692"/>
    </source>
</evidence>
<feature type="region of interest" description="Disordered" evidence="1">
    <location>
        <begin position="39"/>
        <end position="67"/>
    </location>
</feature>
<comment type="caution">
    <text evidence="3">The sequence shown here is derived from an EMBL/GenBank/DDBJ whole genome shotgun (WGS) entry which is preliminary data.</text>
</comment>
<keyword evidence="2" id="KW-0472">Membrane</keyword>
<keyword evidence="2" id="KW-1133">Transmembrane helix</keyword>
<evidence type="ECO:0000313" key="3">
    <source>
        <dbReference type="EMBL" id="MCQ5343391.1"/>
    </source>
</evidence>
<evidence type="ECO:0000256" key="2">
    <source>
        <dbReference type="SAM" id="Phobius"/>
    </source>
</evidence>
<reference evidence="3 4" key="1">
    <citation type="submission" date="2022-06" db="EMBL/GenBank/DDBJ databases">
        <title>Isolation of gut microbiota from human fecal samples.</title>
        <authorList>
            <person name="Pamer E.G."/>
            <person name="Barat B."/>
            <person name="Waligurski E."/>
            <person name="Medina S."/>
            <person name="Paddock L."/>
            <person name="Mostad J."/>
        </authorList>
    </citation>
    <scope>NUCLEOTIDE SEQUENCE [LARGE SCALE GENOMIC DNA]</scope>
    <source>
        <strain evidence="3 4">DFI.1.1</strain>
    </source>
</reference>
<keyword evidence="4" id="KW-1185">Reference proteome</keyword>
<dbReference type="RefSeq" id="WP_062412297.1">
    <property type="nucleotide sequence ID" value="NZ_JAJCIO010000024.1"/>
</dbReference>
<protein>
    <submittedName>
        <fullName evidence="3">Zinc ribbon domain-containing protein</fullName>
    </submittedName>
</protein>
<sequence>MKKRLCPECGKWVEVDGEFCPFCGAKLPKMDEDEPIIGEETGTETFDHGRVTAEEPTIDEETGTETFDHERVESMEHPDAMDGDDLPPVVPPDRPTPPPFQEKPFYARHGKAIVGVILALVVIIAGVVGMYFYGAHQDDYTKDTVALSQQLATENESVTDAAKFLSQEGQGKGTDSLIKTLETSRGNVEKIAKSYNPQKIPDQYASDDQAIREVMRNQIALYDKAIAIAKAPNDAAVNDKLNEMLTQSQNAKKIARTIQIPGADFTAAVDDDAAVSYLEKYVNKVKKDEEEKKAKANPDKQILSSYASSKDLFNDDINKLTDDVNNYLKDHKDFKDSREFNNRANTLYLQISKTRNQLENDSSIENTAMKYKLDALFKAQQDRLRGLYDGVSSSQKGEDYRPGFQRGQAATDRYDKLNSEWNSL</sequence>
<gene>
    <name evidence="3" type="ORF">NE675_10225</name>
</gene>
<name>A0ABT1SU27_9FIRM</name>
<organism evidence="3 4">
    <name type="scientific">Megasphaera massiliensis</name>
    <dbReference type="NCBI Taxonomy" id="1232428"/>
    <lineage>
        <taxon>Bacteria</taxon>
        <taxon>Bacillati</taxon>
        <taxon>Bacillota</taxon>
        <taxon>Negativicutes</taxon>
        <taxon>Veillonellales</taxon>
        <taxon>Veillonellaceae</taxon>
        <taxon>Megasphaera</taxon>
    </lineage>
</organism>
<evidence type="ECO:0000256" key="1">
    <source>
        <dbReference type="SAM" id="MobiDB-lite"/>
    </source>
</evidence>